<reference evidence="15" key="2">
    <citation type="submission" date="2023-04" db="EMBL/GenBank/DDBJ databases">
        <authorList>
            <person name="Bruccoleri R.E."/>
            <person name="Oakeley E.J."/>
            <person name="Faust A.-M."/>
            <person name="Dessus-Babus S."/>
            <person name="Altorfer M."/>
            <person name="Burckhardt D."/>
            <person name="Oertli M."/>
            <person name="Naumann U."/>
            <person name="Petersen F."/>
            <person name="Wong J."/>
        </authorList>
    </citation>
    <scope>NUCLEOTIDE SEQUENCE</scope>
    <source>
        <strain evidence="15">GSM-AAB239-AS_SAM_17_03QT</strain>
        <tissue evidence="15">Leaf</tissue>
    </source>
</reference>
<dbReference type="PANTHER" id="PTHR32382:SF5">
    <property type="entry name" value="FASCICLIN-LIKE ARABINOGALACTAN PROTEIN 8"/>
    <property type="match status" value="1"/>
</dbReference>
<organism evidence="15 16">
    <name type="scientific">Iris pallida</name>
    <name type="common">Sweet iris</name>
    <dbReference type="NCBI Taxonomy" id="29817"/>
    <lineage>
        <taxon>Eukaryota</taxon>
        <taxon>Viridiplantae</taxon>
        <taxon>Streptophyta</taxon>
        <taxon>Embryophyta</taxon>
        <taxon>Tracheophyta</taxon>
        <taxon>Spermatophyta</taxon>
        <taxon>Magnoliopsida</taxon>
        <taxon>Liliopsida</taxon>
        <taxon>Asparagales</taxon>
        <taxon>Iridaceae</taxon>
        <taxon>Iridoideae</taxon>
        <taxon>Irideae</taxon>
        <taxon>Iris</taxon>
    </lineage>
</organism>
<keyword evidence="4" id="KW-0336">GPI-anchor</keyword>
<dbReference type="InterPro" id="IPR036378">
    <property type="entry name" value="FAS1_dom_sf"/>
</dbReference>
<dbReference type="PROSITE" id="PS50213">
    <property type="entry name" value="FAS1"/>
    <property type="match status" value="1"/>
</dbReference>
<dbReference type="AlphaFoldDB" id="A0AAX6EJ11"/>
<evidence type="ECO:0000256" key="7">
    <source>
        <dbReference type="ARBA" id="ARBA00022974"/>
    </source>
</evidence>
<evidence type="ECO:0000259" key="14">
    <source>
        <dbReference type="PROSITE" id="PS50213"/>
    </source>
</evidence>
<proteinExistence type="inferred from homology"/>
<dbReference type="EMBL" id="JANAVB010036019">
    <property type="protein sequence ID" value="KAJ6804147.1"/>
    <property type="molecule type" value="Genomic_DNA"/>
</dbReference>
<feature type="chain" id="PRO_5043466778" evidence="13">
    <location>
        <begin position="25"/>
        <end position="421"/>
    </location>
</feature>
<evidence type="ECO:0000256" key="6">
    <source>
        <dbReference type="ARBA" id="ARBA00022737"/>
    </source>
</evidence>
<feature type="region of interest" description="Disordered" evidence="12">
    <location>
        <begin position="340"/>
        <end position="394"/>
    </location>
</feature>
<dbReference type="Pfam" id="PF02469">
    <property type="entry name" value="Fasciclin"/>
    <property type="match status" value="1"/>
</dbReference>
<keyword evidence="8" id="KW-0472">Membrane</keyword>
<evidence type="ECO:0000256" key="9">
    <source>
        <dbReference type="ARBA" id="ARBA00023180"/>
    </source>
</evidence>
<name>A0AAX6EJ11_IRIPA</name>
<dbReference type="SMART" id="SM00554">
    <property type="entry name" value="FAS1"/>
    <property type="match status" value="1"/>
</dbReference>
<evidence type="ECO:0000256" key="5">
    <source>
        <dbReference type="ARBA" id="ARBA00022729"/>
    </source>
</evidence>
<evidence type="ECO:0000256" key="11">
    <source>
        <dbReference type="ARBA" id="ARBA00024686"/>
    </source>
</evidence>
<dbReference type="SUPFAM" id="SSF82153">
    <property type="entry name" value="FAS1 domain"/>
    <property type="match status" value="2"/>
</dbReference>
<keyword evidence="7" id="KW-0654">Proteoglycan</keyword>
<evidence type="ECO:0000256" key="1">
    <source>
        <dbReference type="ARBA" id="ARBA00004609"/>
    </source>
</evidence>
<dbReference type="Proteomes" id="UP001140949">
    <property type="component" value="Unassembled WGS sequence"/>
</dbReference>
<dbReference type="Gene3D" id="2.30.180.10">
    <property type="entry name" value="FAS1 domain"/>
    <property type="match status" value="2"/>
</dbReference>
<evidence type="ECO:0000256" key="10">
    <source>
        <dbReference type="ARBA" id="ARBA00023288"/>
    </source>
</evidence>
<keyword evidence="10" id="KW-0449">Lipoprotein</keyword>
<evidence type="ECO:0000313" key="15">
    <source>
        <dbReference type="EMBL" id="KAJ6804147.1"/>
    </source>
</evidence>
<sequence length="421" mass="42803">MATRPLLLLLAIAAVAILALSAEAHNITAILEGSPDYSLFNSYLTQTKVADEINSRETVTCLALPNSAMSSLVAKKSLAGIKNALRLLVLLDYFDPAKLHDLPDGTTLSTTLYQTTGNAPGNSGFVNITDRRGGDVLFGPSAKNSALTSRYTKSVRQIPYNISVIEISAPIVFPGLLDAPSAATSNITALLEKAGCKTFAGLLQSSGVLKVFETAMDKGLTLFAPNDEAFKASGAPDLSSITSAELVTLLQYHALPTYTPKASLKSSTRPVATMASGASGKFDLSVESAGDDVTLKTGVDTSRVASTVLDDTPVCILTVDNLLLPVELFGAGPAPAPGPAALTPAEAPGPAVAEPVSAPVSAKAPAPEALSPPAPPMGSPEGSPAEAPGAADVKASDKAGASAGIRPVGLVTAALAAVCFL</sequence>
<evidence type="ECO:0000256" key="3">
    <source>
        <dbReference type="ARBA" id="ARBA00022475"/>
    </source>
</evidence>
<accession>A0AAX6EJ11</accession>
<evidence type="ECO:0000256" key="8">
    <source>
        <dbReference type="ARBA" id="ARBA00023136"/>
    </source>
</evidence>
<evidence type="ECO:0000256" key="2">
    <source>
        <dbReference type="ARBA" id="ARBA00007843"/>
    </source>
</evidence>
<evidence type="ECO:0000256" key="13">
    <source>
        <dbReference type="SAM" id="SignalP"/>
    </source>
</evidence>
<keyword evidence="5 13" id="KW-0732">Signal</keyword>
<gene>
    <name evidence="15" type="ORF">M6B38_185535</name>
</gene>
<dbReference type="GO" id="GO:0098552">
    <property type="term" value="C:side of membrane"/>
    <property type="evidence" value="ECO:0007669"/>
    <property type="project" value="UniProtKB-KW"/>
</dbReference>
<keyword evidence="3" id="KW-1003">Cell membrane</keyword>
<evidence type="ECO:0000313" key="16">
    <source>
        <dbReference type="Proteomes" id="UP001140949"/>
    </source>
</evidence>
<keyword evidence="6" id="KW-0677">Repeat</keyword>
<comment type="function">
    <text evidence="11">May be a cell surface adhesion protein.</text>
</comment>
<comment type="similarity">
    <text evidence="2">Belongs to the fasciclin-like AGP family.</text>
</comment>
<dbReference type="PANTHER" id="PTHR32382">
    <property type="entry name" value="FASCICLIN-LIKE ARABINOGALACTAN PROTEIN"/>
    <property type="match status" value="1"/>
</dbReference>
<dbReference type="InterPro" id="IPR033254">
    <property type="entry name" value="Plant_FLA"/>
</dbReference>
<feature type="domain" description="FAS1" evidence="14">
    <location>
        <begin position="183"/>
        <end position="323"/>
    </location>
</feature>
<evidence type="ECO:0000256" key="12">
    <source>
        <dbReference type="SAM" id="MobiDB-lite"/>
    </source>
</evidence>
<dbReference type="FunFam" id="2.30.180.10:FF:000010">
    <property type="entry name" value="Fasciclin-like arabinogalactan protein 2"/>
    <property type="match status" value="1"/>
</dbReference>
<feature type="signal peptide" evidence="13">
    <location>
        <begin position="1"/>
        <end position="24"/>
    </location>
</feature>
<reference evidence="15" key="1">
    <citation type="journal article" date="2023" name="GigaByte">
        <title>Genome assembly of the bearded iris, Iris pallida Lam.</title>
        <authorList>
            <person name="Bruccoleri R.E."/>
            <person name="Oakeley E.J."/>
            <person name="Faust A.M.E."/>
            <person name="Altorfer M."/>
            <person name="Dessus-Babus S."/>
            <person name="Burckhardt D."/>
            <person name="Oertli M."/>
            <person name="Naumann U."/>
            <person name="Petersen F."/>
            <person name="Wong J."/>
        </authorList>
    </citation>
    <scope>NUCLEOTIDE SEQUENCE</scope>
    <source>
        <strain evidence="15">GSM-AAB239-AS_SAM_17_03QT</strain>
    </source>
</reference>
<comment type="subcellular location">
    <subcellularLocation>
        <location evidence="1">Cell membrane</location>
        <topology evidence="1">Lipid-anchor</topology>
        <topology evidence="1">GPI-anchor</topology>
    </subcellularLocation>
</comment>
<keyword evidence="16" id="KW-1185">Reference proteome</keyword>
<comment type="caution">
    <text evidence="15">The sequence shown here is derived from an EMBL/GenBank/DDBJ whole genome shotgun (WGS) entry which is preliminary data.</text>
</comment>
<feature type="compositionally biased region" description="Low complexity" evidence="12">
    <location>
        <begin position="379"/>
        <end position="391"/>
    </location>
</feature>
<keyword evidence="9" id="KW-0325">Glycoprotein</keyword>
<evidence type="ECO:0000256" key="4">
    <source>
        <dbReference type="ARBA" id="ARBA00022622"/>
    </source>
</evidence>
<dbReference type="InterPro" id="IPR000782">
    <property type="entry name" value="FAS1_domain"/>
</dbReference>
<feature type="compositionally biased region" description="Low complexity" evidence="12">
    <location>
        <begin position="340"/>
        <end position="369"/>
    </location>
</feature>
<protein>
    <submittedName>
        <fullName evidence="15">Fasciclin-like arabinogalactan protein 8</fullName>
    </submittedName>
</protein>
<dbReference type="GO" id="GO:0005886">
    <property type="term" value="C:plasma membrane"/>
    <property type="evidence" value="ECO:0007669"/>
    <property type="project" value="UniProtKB-SubCell"/>
</dbReference>
<dbReference type="FunFam" id="2.30.180.10:FF:000008">
    <property type="entry name" value="Fasciclin-like arabinogalactan protein 10"/>
    <property type="match status" value="1"/>
</dbReference>